<evidence type="ECO:0000313" key="4">
    <source>
        <dbReference type="Proteomes" id="UP001472866"/>
    </source>
</evidence>
<feature type="compositionally biased region" description="Basic and acidic residues" evidence="1">
    <location>
        <begin position="75"/>
        <end position="115"/>
    </location>
</feature>
<feature type="domain" description="PH" evidence="2">
    <location>
        <begin position="260"/>
        <end position="370"/>
    </location>
</feature>
<dbReference type="PROSITE" id="PS50003">
    <property type="entry name" value="PH_DOMAIN"/>
    <property type="match status" value="1"/>
</dbReference>
<dbReference type="Proteomes" id="UP001472866">
    <property type="component" value="Chromosome 03"/>
</dbReference>
<sequence>MSAPKMKKRGSIIADTKEKLASPQSTPTKSSVDKGELKELRRTSLVSRRSSSFNAGEIAKLAQTPPPKATPITNEEAKSIEKAKSEREKEQHKEKFEKEVEKEARRRSRMSDAKQEVAQGEVDIKKEVARRVSMDVASPPVNVYDEDDEDKAFKRQREVSAFAHALKRDSLIEDNLHGDQYKARKGELEAAHQTYQSVKEEIGKGGRGTISLADGEMKDVSSLDGAIKVKAKLSVGDNSNAKDESQPDWQKEGWNSDRKLTGKRGFLLKKGGSKRNEKGRSVKLFTRHNWNTRFFMLNTSTKELSYFRNEVDPQPLGILRLEEFTCQRIAHHVHTMVLELNGPKRRGFLLAAQNTKELEDWEGALSSFCKKVE</sequence>
<dbReference type="Pfam" id="PF00169">
    <property type="entry name" value="PH"/>
    <property type="match status" value="1"/>
</dbReference>
<dbReference type="InterPro" id="IPR011993">
    <property type="entry name" value="PH-like_dom_sf"/>
</dbReference>
<dbReference type="SMART" id="SM00233">
    <property type="entry name" value="PH"/>
    <property type="match status" value="1"/>
</dbReference>
<feature type="region of interest" description="Disordered" evidence="1">
    <location>
        <begin position="236"/>
        <end position="255"/>
    </location>
</feature>
<keyword evidence="4" id="KW-1185">Reference proteome</keyword>
<name>A0AAX4P3W4_9CHLO</name>
<protein>
    <submittedName>
        <fullName evidence="3">PH domain-containing protein</fullName>
    </submittedName>
</protein>
<organism evidence="3 4">
    <name type="scientific">Chloropicon roscoffensis</name>
    <dbReference type="NCBI Taxonomy" id="1461544"/>
    <lineage>
        <taxon>Eukaryota</taxon>
        <taxon>Viridiplantae</taxon>
        <taxon>Chlorophyta</taxon>
        <taxon>Chloropicophyceae</taxon>
        <taxon>Chloropicales</taxon>
        <taxon>Chloropicaceae</taxon>
        <taxon>Chloropicon</taxon>
    </lineage>
</organism>
<dbReference type="SUPFAM" id="SSF50729">
    <property type="entry name" value="PH domain-like"/>
    <property type="match status" value="1"/>
</dbReference>
<dbReference type="InterPro" id="IPR001849">
    <property type="entry name" value="PH_domain"/>
</dbReference>
<proteinExistence type="predicted"/>
<feature type="compositionally biased region" description="Basic and acidic residues" evidence="1">
    <location>
        <begin position="31"/>
        <end position="42"/>
    </location>
</feature>
<gene>
    <name evidence="3" type="ORF">HKI87_03g19830</name>
</gene>
<reference evidence="3 4" key="1">
    <citation type="submission" date="2024-03" db="EMBL/GenBank/DDBJ databases">
        <title>Complete genome sequence of the green alga Chloropicon roscoffensis RCC1871.</title>
        <authorList>
            <person name="Lemieux C."/>
            <person name="Pombert J.-F."/>
            <person name="Otis C."/>
            <person name="Turmel M."/>
        </authorList>
    </citation>
    <scope>NUCLEOTIDE SEQUENCE [LARGE SCALE GENOMIC DNA]</scope>
    <source>
        <strain evidence="3 4">RCC1871</strain>
    </source>
</reference>
<feature type="compositionally biased region" description="Basic residues" evidence="1">
    <location>
        <begin position="1"/>
        <end position="10"/>
    </location>
</feature>
<accession>A0AAX4P3W4</accession>
<evidence type="ECO:0000313" key="3">
    <source>
        <dbReference type="EMBL" id="WZN60454.1"/>
    </source>
</evidence>
<feature type="region of interest" description="Disordered" evidence="1">
    <location>
        <begin position="1"/>
        <end position="119"/>
    </location>
</feature>
<feature type="compositionally biased region" description="Low complexity" evidence="1">
    <location>
        <begin position="43"/>
        <end position="52"/>
    </location>
</feature>
<dbReference type="Gene3D" id="2.30.29.30">
    <property type="entry name" value="Pleckstrin-homology domain (PH domain)/Phosphotyrosine-binding domain (PTB)"/>
    <property type="match status" value="1"/>
</dbReference>
<feature type="compositionally biased region" description="Basic and acidic residues" evidence="1">
    <location>
        <begin position="240"/>
        <end position="255"/>
    </location>
</feature>
<dbReference type="AlphaFoldDB" id="A0AAX4P3W4"/>
<evidence type="ECO:0000259" key="2">
    <source>
        <dbReference type="PROSITE" id="PS50003"/>
    </source>
</evidence>
<evidence type="ECO:0000256" key="1">
    <source>
        <dbReference type="SAM" id="MobiDB-lite"/>
    </source>
</evidence>
<dbReference type="EMBL" id="CP151503">
    <property type="protein sequence ID" value="WZN60454.1"/>
    <property type="molecule type" value="Genomic_DNA"/>
</dbReference>